<evidence type="ECO:0000256" key="6">
    <source>
        <dbReference type="ARBA" id="ARBA00023242"/>
    </source>
</evidence>
<dbReference type="RefSeq" id="XP_026679136.1">
    <property type="nucleotide sequence ID" value="XM_026823335.1"/>
</dbReference>
<feature type="compositionally biased region" description="Polar residues" evidence="10">
    <location>
        <begin position="321"/>
        <end position="338"/>
    </location>
</feature>
<proteinExistence type="inferred from homology"/>
<keyword evidence="2" id="KW-0678">Repressor</keyword>
<dbReference type="Gene3D" id="6.10.250.980">
    <property type="match status" value="1"/>
</dbReference>
<dbReference type="PANTHER" id="PTHR10985">
    <property type="entry name" value="BASIC HELIX-LOOP-HELIX TRANSCRIPTION FACTOR, HES-RELATED"/>
    <property type="match status" value="1"/>
</dbReference>
<dbReference type="Pfam" id="PF00010">
    <property type="entry name" value="HLH"/>
    <property type="match status" value="2"/>
</dbReference>
<name>A0A3Q0IS78_DIACI</name>
<dbReference type="SMART" id="SM00353">
    <property type="entry name" value="HLH"/>
    <property type="match status" value="2"/>
</dbReference>
<dbReference type="InterPro" id="IPR036638">
    <property type="entry name" value="HLH_DNA-bd_sf"/>
</dbReference>
<evidence type="ECO:0000256" key="8">
    <source>
        <dbReference type="ARBA" id="ARBA00073323"/>
    </source>
</evidence>
<evidence type="ECO:0000256" key="3">
    <source>
        <dbReference type="ARBA" id="ARBA00023015"/>
    </source>
</evidence>
<dbReference type="KEGG" id="dci:103508840"/>
<evidence type="ECO:0000256" key="9">
    <source>
        <dbReference type="ARBA" id="ARBA00078769"/>
    </source>
</evidence>
<feature type="compositionally biased region" description="Polar residues" evidence="10">
    <location>
        <begin position="131"/>
        <end position="141"/>
    </location>
</feature>
<sequence length="498" mass="56862">MCLMRSLNFSTVVTSEEDEYGYHDRRKMSRDPMSHRIIEKRRRDRMNNCLADLSRLIPADYLKKGRGRIEKTEIIEMAIKHMKYLHSVVCTRTPNANPSNELPLENSQMLDNYDQDSKVSGKEETSEHNPSKPTENSSSITELDPNKPEGEGSPAPINLEHFKLGYQECLSESMHYLVEVKGYDPMSHRIIEKRRRDRMNNCLADLSRLIPADYLKKGRGRIEKTEIIEMAIKHMKYLHSVVCTRTPNANPSNELPLENSQMLGNHFGFKPAEKSYMDQIDADLTEDQQVKLCTFQVIIEAKQEQCPTSDHRMIMRHPQQDENYPTETSPCPSTSADNHSYKFKNNIKQRFTAEHSIHQNGSSSGYFSVPPAKKSRSNETTSKYDDSPSNDSHCYESRCHDFPSDMNRYEGNRSVAIFALHGDGTFYIPLTVDYTSLIPYLGAFSLRRSSRNPPLVLHPVTLSVCFQQNGRGYTRHTSHTVSAASSDLGATPLVKVQK</sequence>
<dbReference type="PaxDb" id="121845-A0A3Q0IS78"/>
<feature type="compositionally biased region" description="Basic and acidic residues" evidence="10">
    <location>
        <begin position="115"/>
        <end position="130"/>
    </location>
</feature>
<dbReference type="GO" id="GO:0003677">
    <property type="term" value="F:DNA binding"/>
    <property type="evidence" value="ECO:0007669"/>
    <property type="project" value="UniProtKB-KW"/>
</dbReference>
<keyword evidence="3" id="KW-0805">Transcription regulation</keyword>
<organism evidence="12 13">
    <name type="scientific">Diaphorina citri</name>
    <name type="common">Asian citrus psyllid</name>
    <dbReference type="NCBI Taxonomy" id="121845"/>
    <lineage>
        <taxon>Eukaryota</taxon>
        <taxon>Metazoa</taxon>
        <taxon>Ecdysozoa</taxon>
        <taxon>Arthropoda</taxon>
        <taxon>Hexapoda</taxon>
        <taxon>Insecta</taxon>
        <taxon>Pterygota</taxon>
        <taxon>Neoptera</taxon>
        <taxon>Paraneoptera</taxon>
        <taxon>Hemiptera</taxon>
        <taxon>Sternorrhyncha</taxon>
        <taxon>Psylloidea</taxon>
        <taxon>Psyllidae</taxon>
        <taxon>Diaphorininae</taxon>
        <taxon>Diaphorina</taxon>
    </lineage>
</organism>
<evidence type="ECO:0000256" key="4">
    <source>
        <dbReference type="ARBA" id="ARBA00023125"/>
    </source>
</evidence>
<feature type="region of interest" description="Disordered" evidence="10">
    <location>
        <begin position="115"/>
        <end position="156"/>
    </location>
</feature>
<gene>
    <name evidence="13" type="primary">LOC103508840</name>
</gene>
<evidence type="ECO:0000256" key="5">
    <source>
        <dbReference type="ARBA" id="ARBA00023163"/>
    </source>
</evidence>
<dbReference type="STRING" id="121845.A0A3Q0IS78"/>
<evidence type="ECO:0000259" key="11">
    <source>
        <dbReference type="PROSITE" id="PS50888"/>
    </source>
</evidence>
<dbReference type="Proteomes" id="UP000079169">
    <property type="component" value="Unplaced"/>
</dbReference>
<keyword evidence="5" id="KW-0804">Transcription</keyword>
<feature type="domain" description="BHLH" evidence="11">
    <location>
        <begin position="183"/>
        <end position="238"/>
    </location>
</feature>
<accession>A0A3Q0IS78</accession>
<dbReference type="InterPro" id="IPR050370">
    <property type="entry name" value="HES_HEY"/>
</dbReference>
<evidence type="ECO:0000256" key="10">
    <source>
        <dbReference type="SAM" id="MobiDB-lite"/>
    </source>
</evidence>
<evidence type="ECO:0000256" key="2">
    <source>
        <dbReference type="ARBA" id="ARBA00022491"/>
    </source>
</evidence>
<dbReference type="GO" id="GO:0005634">
    <property type="term" value="C:nucleus"/>
    <property type="evidence" value="ECO:0007669"/>
    <property type="project" value="UniProtKB-SubCell"/>
</dbReference>
<dbReference type="SUPFAM" id="SSF47459">
    <property type="entry name" value="HLH, helix-loop-helix DNA-binding domain"/>
    <property type="match status" value="2"/>
</dbReference>
<keyword evidence="4" id="KW-0238">DNA-binding</keyword>
<dbReference type="Gene3D" id="4.10.280.10">
    <property type="entry name" value="Helix-loop-helix DNA-binding domain"/>
    <property type="match status" value="2"/>
</dbReference>
<dbReference type="AlphaFoldDB" id="A0A3Q0IS78"/>
<dbReference type="GeneID" id="103508840"/>
<reference evidence="13" key="1">
    <citation type="submission" date="2025-08" db="UniProtKB">
        <authorList>
            <consortium name="RefSeq"/>
        </authorList>
    </citation>
    <scope>IDENTIFICATION</scope>
</reference>
<evidence type="ECO:0000313" key="13">
    <source>
        <dbReference type="RefSeq" id="XP_026679136.1"/>
    </source>
</evidence>
<dbReference type="PROSITE" id="PS50888">
    <property type="entry name" value="BHLH"/>
    <property type="match status" value="2"/>
</dbReference>
<dbReference type="FunFam" id="4.10.280.10:FF:000079">
    <property type="entry name" value="CLUMA_CG001539, isoform A"/>
    <property type="match status" value="1"/>
</dbReference>
<comment type="similarity">
    <text evidence="7">Belongs to the HEY family.</text>
</comment>
<dbReference type="GO" id="GO:0046983">
    <property type="term" value="F:protein dimerization activity"/>
    <property type="evidence" value="ECO:0007669"/>
    <property type="project" value="InterPro"/>
</dbReference>
<keyword evidence="12" id="KW-1185">Reference proteome</keyword>
<dbReference type="SUPFAM" id="SSF158457">
    <property type="entry name" value="Orange domain-like"/>
    <property type="match status" value="1"/>
</dbReference>
<protein>
    <recommendedName>
        <fullName evidence="8">Hairy and enhancer of split-related protein HELT</fullName>
    </recommendedName>
    <alternativeName>
        <fullName evidence="9">HES/HEY-like transcription factor</fullName>
    </alternativeName>
</protein>
<dbReference type="FunFam" id="4.10.280.10:FF:000054">
    <property type="entry name" value="hairy and enhancer of split-related protein HELT"/>
    <property type="match status" value="1"/>
</dbReference>
<feature type="region of interest" description="Disordered" evidence="10">
    <location>
        <begin position="358"/>
        <end position="393"/>
    </location>
</feature>
<evidence type="ECO:0000313" key="12">
    <source>
        <dbReference type="Proteomes" id="UP000079169"/>
    </source>
</evidence>
<feature type="region of interest" description="Disordered" evidence="10">
    <location>
        <begin position="320"/>
        <end position="339"/>
    </location>
</feature>
<dbReference type="InterPro" id="IPR011598">
    <property type="entry name" value="bHLH_dom"/>
</dbReference>
<comment type="subcellular location">
    <subcellularLocation>
        <location evidence="1">Nucleus</location>
    </subcellularLocation>
</comment>
<evidence type="ECO:0000256" key="7">
    <source>
        <dbReference type="ARBA" id="ARBA00038262"/>
    </source>
</evidence>
<feature type="domain" description="BHLH" evidence="11">
    <location>
        <begin position="30"/>
        <end position="85"/>
    </location>
</feature>
<keyword evidence="6" id="KW-0539">Nucleus</keyword>
<evidence type="ECO:0000256" key="1">
    <source>
        <dbReference type="ARBA" id="ARBA00004123"/>
    </source>
</evidence>